<feature type="compositionally biased region" description="Low complexity" evidence="1">
    <location>
        <begin position="148"/>
        <end position="167"/>
    </location>
</feature>
<name>A0A2C6KNH3_9APIC</name>
<comment type="caution">
    <text evidence="2">The sequence shown here is derived from an EMBL/GenBank/DDBJ whole genome shotgun (WGS) entry which is preliminary data.</text>
</comment>
<dbReference type="GeneID" id="94431589"/>
<organism evidence="2 3">
    <name type="scientific">Cystoisospora suis</name>
    <dbReference type="NCBI Taxonomy" id="483139"/>
    <lineage>
        <taxon>Eukaryota</taxon>
        <taxon>Sar</taxon>
        <taxon>Alveolata</taxon>
        <taxon>Apicomplexa</taxon>
        <taxon>Conoidasida</taxon>
        <taxon>Coccidia</taxon>
        <taxon>Eucoccidiorida</taxon>
        <taxon>Eimeriorina</taxon>
        <taxon>Sarcocystidae</taxon>
        <taxon>Cystoisospora</taxon>
    </lineage>
</organism>
<reference evidence="2 3" key="1">
    <citation type="journal article" date="2017" name="Int. J. Parasitol.">
        <title>The genome of the protozoan parasite Cystoisospora suis and a reverse vaccinology approach to identify vaccine candidates.</title>
        <authorList>
            <person name="Palmieri N."/>
            <person name="Shrestha A."/>
            <person name="Ruttkowski B."/>
            <person name="Beck T."/>
            <person name="Vogl C."/>
            <person name="Tomley F."/>
            <person name="Blake D.P."/>
            <person name="Joachim A."/>
        </authorList>
    </citation>
    <scope>NUCLEOTIDE SEQUENCE [LARGE SCALE GENOMIC DNA]</scope>
    <source>
        <strain evidence="2 3">Wien I</strain>
    </source>
</reference>
<dbReference type="VEuPathDB" id="ToxoDB:CSUI_008244"/>
<sequence length="517" mass="58431">MASESENFSSQTSTVERRGDDGGGGGRGGIHQHRSTSIHRRDNRQAKQHGDNRRRGDSWERRKGDGEGKESSLRKTRNRFNPNHERKINSSFNRQRHAKAGNSSSSFRSTSTGHDRRGSHSIQSNNTIDTSNALHQPPKRKEFKKRNSNMLSSSSSHSSPSYSPGVNESEEEEEEDSMSSSPPSSLEQHQYAAASTHPHPSPSSSISPSSSSSFSFLPPYSSSRLDEAVKTCDCLDWLSLWDNMPWYVALKKVESSVLVLPLPSSSSPHSSLDQEKEEERVLFYFYKIGEKLLLKLSEDYKALISQDSEQRWLIHLTDLSSLPNSSSHSSLQDRKRRKFSKDDKKKNPSSSSSSHSDSTKDLDPFSSFSQEKKGGGEGTRGDVLSALSLLIRQQPLCSLTLLYKLLNLIHKQKVRDVLLFQKDTSRNSHSSSPRDQRRKDRKRPMLSSTRGGKSYAALEVAYDLFHGPLLLPGYRKLRSFQEQPNWLRAKVVQLLLAYEGGGENKKKRRRRRKTVKR</sequence>
<dbReference type="EMBL" id="MIGC01004567">
    <property type="protein sequence ID" value="PHJ17936.1"/>
    <property type="molecule type" value="Genomic_DNA"/>
</dbReference>
<feature type="compositionally biased region" description="Polar residues" evidence="1">
    <location>
        <begin position="120"/>
        <end position="134"/>
    </location>
</feature>
<feature type="compositionally biased region" description="Basic and acidic residues" evidence="1">
    <location>
        <begin position="39"/>
        <end position="73"/>
    </location>
</feature>
<gene>
    <name evidence="2" type="ORF">CSUI_008244</name>
</gene>
<feature type="region of interest" description="Disordered" evidence="1">
    <location>
        <begin position="424"/>
        <end position="450"/>
    </location>
</feature>
<evidence type="ECO:0000256" key="1">
    <source>
        <dbReference type="SAM" id="MobiDB-lite"/>
    </source>
</evidence>
<feature type="compositionally biased region" description="Low complexity" evidence="1">
    <location>
        <begin position="103"/>
        <end position="112"/>
    </location>
</feature>
<protein>
    <submittedName>
        <fullName evidence="2">Cbf mak21 family protein</fullName>
    </submittedName>
</protein>
<proteinExistence type="predicted"/>
<feature type="region of interest" description="Disordered" evidence="1">
    <location>
        <begin position="1"/>
        <end position="210"/>
    </location>
</feature>
<dbReference type="RefSeq" id="XP_067919650.1">
    <property type="nucleotide sequence ID" value="XM_068068378.1"/>
</dbReference>
<feature type="compositionally biased region" description="Low complexity" evidence="1">
    <location>
        <begin position="178"/>
        <end position="187"/>
    </location>
</feature>
<accession>A0A2C6KNH3</accession>
<feature type="region of interest" description="Disordered" evidence="1">
    <location>
        <begin position="322"/>
        <end position="378"/>
    </location>
</feature>
<feature type="compositionally biased region" description="Low complexity" evidence="1">
    <location>
        <begin position="195"/>
        <end position="210"/>
    </location>
</feature>
<dbReference type="AlphaFoldDB" id="A0A2C6KNH3"/>
<keyword evidence="3" id="KW-1185">Reference proteome</keyword>
<evidence type="ECO:0000313" key="2">
    <source>
        <dbReference type="EMBL" id="PHJ17936.1"/>
    </source>
</evidence>
<feature type="compositionally biased region" description="Polar residues" evidence="1">
    <location>
        <begin position="1"/>
        <end position="14"/>
    </location>
</feature>
<feature type="compositionally biased region" description="Basic residues" evidence="1">
    <location>
        <begin position="137"/>
        <end position="147"/>
    </location>
</feature>
<dbReference type="OrthoDB" id="28947at2759"/>
<evidence type="ECO:0000313" key="3">
    <source>
        <dbReference type="Proteomes" id="UP000221165"/>
    </source>
</evidence>
<feature type="compositionally biased region" description="Acidic residues" evidence="1">
    <location>
        <begin position="168"/>
        <end position="177"/>
    </location>
</feature>
<dbReference type="Proteomes" id="UP000221165">
    <property type="component" value="Unassembled WGS sequence"/>
</dbReference>